<reference evidence="3 4" key="1">
    <citation type="submission" date="2017-10" db="EMBL/GenBank/DDBJ databases">
        <title>Whole genome of Pedobacter ginsengisoli T01R-27 isolated from tomato rhizosphere.</title>
        <authorList>
            <person name="Weon H.-Y."/>
            <person name="Lee S.A."/>
            <person name="Sang M.K."/>
            <person name="Song J."/>
        </authorList>
    </citation>
    <scope>NUCLEOTIDE SEQUENCE [LARGE SCALE GENOMIC DNA]</scope>
    <source>
        <strain evidence="3 4">T01R-27</strain>
    </source>
</reference>
<gene>
    <name evidence="3" type="ORF">CPT03_16985</name>
</gene>
<dbReference type="OrthoDB" id="9808753at2"/>
<proteinExistence type="predicted"/>
<keyword evidence="1" id="KW-0175">Coiled coil</keyword>
<evidence type="ECO:0008006" key="5">
    <source>
        <dbReference type="Google" id="ProtNLM"/>
    </source>
</evidence>
<evidence type="ECO:0000256" key="1">
    <source>
        <dbReference type="SAM" id="Coils"/>
    </source>
</evidence>
<name>A0A2D1U8Y4_9SPHI</name>
<evidence type="ECO:0000313" key="3">
    <source>
        <dbReference type="EMBL" id="ATP58040.1"/>
    </source>
</evidence>
<dbReference type="Proteomes" id="UP000223749">
    <property type="component" value="Chromosome"/>
</dbReference>
<sequence>MKRIITSLFALITSLTYAQDSNILMGLSSPALGVKIKNNFPTGTGGFARAFSLSNQDASLDFFSFGVNGTYNNGVSTMNYGFIGQSYTNIFMSFKPDGNIGIGTTSPTEKLSVKGKIRAQEIKVETANWPDYVFAEDYQLPSLQQTEKHIKQKGHLPGIPSAAEVKANGVDLGAMNAKLLQKMEEMTLIMIQLNKKVEQQAETLKMQQKQLDNLK</sequence>
<accession>A0A2D1U8Y4</accession>
<feature type="chain" id="PRO_5013595045" description="Peptidase S74 domain-containing protein" evidence="2">
    <location>
        <begin position="19"/>
        <end position="215"/>
    </location>
</feature>
<keyword evidence="4" id="KW-1185">Reference proteome</keyword>
<feature type="coiled-coil region" evidence="1">
    <location>
        <begin position="176"/>
        <end position="214"/>
    </location>
</feature>
<feature type="signal peptide" evidence="2">
    <location>
        <begin position="1"/>
        <end position="18"/>
    </location>
</feature>
<protein>
    <recommendedName>
        <fullName evidence="5">Peptidase S74 domain-containing protein</fullName>
    </recommendedName>
</protein>
<dbReference type="AlphaFoldDB" id="A0A2D1U8Y4"/>
<dbReference type="EMBL" id="CP024091">
    <property type="protein sequence ID" value="ATP58040.1"/>
    <property type="molecule type" value="Genomic_DNA"/>
</dbReference>
<dbReference type="RefSeq" id="WP_099439948.1">
    <property type="nucleotide sequence ID" value="NZ_CP024091.1"/>
</dbReference>
<evidence type="ECO:0000313" key="4">
    <source>
        <dbReference type="Proteomes" id="UP000223749"/>
    </source>
</evidence>
<evidence type="ECO:0000256" key="2">
    <source>
        <dbReference type="SAM" id="SignalP"/>
    </source>
</evidence>
<dbReference type="KEGG" id="pgs:CPT03_16985"/>
<organism evidence="3 4">
    <name type="scientific">Pedobacter ginsengisoli</name>
    <dbReference type="NCBI Taxonomy" id="363852"/>
    <lineage>
        <taxon>Bacteria</taxon>
        <taxon>Pseudomonadati</taxon>
        <taxon>Bacteroidota</taxon>
        <taxon>Sphingobacteriia</taxon>
        <taxon>Sphingobacteriales</taxon>
        <taxon>Sphingobacteriaceae</taxon>
        <taxon>Pedobacter</taxon>
    </lineage>
</organism>
<keyword evidence="2" id="KW-0732">Signal</keyword>